<organism evidence="9 10">
    <name type="scientific">Exophiala bonariae</name>
    <dbReference type="NCBI Taxonomy" id="1690606"/>
    <lineage>
        <taxon>Eukaryota</taxon>
        <taxon>Fungi</taxon>
        <taxon>Dikarya</taxon>
        <taxon>Ascomycota</taxon>
        <taxon>Pezizomycotina</taxon>
        <taxon>Eurotiomycetes</taxon>
        <taxon>Chaetothyriomycetidae</taxon>
        <taxon>Chaetothyriales</taxon>
        <taxon>Herpotrichiellaceae</taxon>
        <taxon>Exophiala</taxon>
    </lineage>
</organism>
<feature type="transmembrane region" description="Helical" evidence="7">
    <location>
        <begin position="238"/>
        <end position="261"/>
    </location>
</feature>
<dbReference type="PANTHER" id="PTHR43341:SF18">
    <property type="entry name" value="AMINO ACID PERMEASE_ SLC12A DOMAIN-CONTAINING PROTEIN"/>
    <property type="match status" value="1"/>
</dbReference>
<dbReference type="Pfam" id="PF00324">
    <property type="entry name" value="AA_permease"/>
    <property type="match status" value="1"/>
</dbReference>
<feature type="transmembrane region" description="Helical" evidence="7">
    <location>
        <begin position="165"/>
        <end position="187"/>
    </location>
</feature>
<dbReference type="InterPro" id="IPR004840">
    <property type="entry name" value="Amino_acid_permease_CS"/>
</dbReference>
<evidence type="ECO:0000313" key="9">
    <source>
        <dbReference type="EMBL" id="KAK5045760.1"/>
    </source>
</evidence>
<evidence type="ECO:0000256" key="4">
    <source>
        <dbReference type="ARBA" id="ARBA00022970"/>
    </source>
</evidence>
<dbReference type="EMBL" id="JAVRRD010000034">
    <property type="protein sequence ID" value="KAK5045760.1"/>
    <property type="molecule type" value="Genomic_DNA"/>
</dbReference>
<dbReference type="FunFam" id="1.20.1740.10:FF:000006">
    <property type="entry name" value="General amino acid permease"/>
    <property type="match status" value="1"/>
</dbReference>
<feature type="transmembrane region" description="Helical" evidence="7">
    <location>
        <begin position="199"/>
        <end position="218"/>
    </location>
</feature>
<comment type="subcellular location">
    <subcellularLocation>
        <location evidence="1">Membrane</location>
        <topology evidence="1">Multi-pass membrane protein</topology>
    </subcellularLocation>
</comment>
<proteinExistence type="predicted"/>
<dbReference type="PROSITE" id="PS00218">
    <property type="entry name" value="AMINO_ACID_PERMEASE_1"/>
    <property type="match status" value="1"/>
</dbReference>
<dbReference type="PIRSF" id="PIRSF006060">
    <property type="entry name" value="AA_transporter"/>
    <property type="match status" value="1"/>
</dbReference>
<dbReference type="Proteomes" id="UP001358417">
    <property type="component" value="Unassembled WGS sequence"/>
</dbReference>
<keyword evidence="3 7" id="KW-0812">Transmembrane</keyword>
<dbReference type="InterPro" id="IPR050524">
    <property type="entry name" value="APC_YAT"/>
</dbReference>
<evidence type="ECO:0000313" key="10">
    <source>
        <dbReference type="Proteomes" id="UP001358417"/>
    </source>
</evidence>
<feature type="transmembrane region" description="Helical" evidence="7">
    <location>
        <begin position="381"/>
        <end position="403"/>
    </location>
</feature>
<name>A0AAV9MYD4_9EURO</name>
<keyword evidence="10" id="KW-1185">Reference proteome</keyword>
<evidence type="ECO:0000256" key="3">
    <source>
        <dbReference type="ARBA" id="ARBA00022692"/>
    </source>
</evidence>
<dbReference type="RefSeq" id="XP_064701371.1">
    <property type="nucleotide sequence ID" value="XM_064852396.1"/>
</dbReference>
<feature type="transmembrane region" description="Helical" evidence="7">
    <location>
        <begin position="84"/>
        <end position="104"/>
    </location>
</feature>
<feature type="transmembrane region" description="Helical" evidence="7">
    <location>
        <begin position="415"/>
        <end position="438"/>
    </location>
</feature>
<feature type="transmembrane region" description="Helical" evidence="7">
    <location>
        <begin position="137"/>
        <end position="159"/>
    </location>
</feature>
<feature type="transmembrane region" description="Helical" evidence="7">
    <location>
        <begin position="459"/>
        <end position="477"/>
    </location>
</feature>
<feature type="transmembrane region" description="Helical" evidence="7">
    <location>
        <begin position="59"/>
        <end position="78"/>
    </location>
</feature>
<sequence>MSHKSETLPGKTEGDVEMTLHTIQTTGMGNVEDLPDKVQDALAEIKEVRQGLKQRHIQMIALAGTIGTGLFLGSGRAIARGGPLGAFLGYTILGLTVMPVVYGVGEMGTLVPISGGIVRYSEYFVDPALAFANGWNLVYGFLTAIPAELAAVAVLVEFWNTSISSGVWITIFGLIMLSTALLFVGIYGEIEFTFSTLKIMLIIGVNIMALVITCGGGPSHETIGFRYWKNPGPFVQYLGISGSLGEFLGFWTVLSNALYAFSGIENITLPAAETKNPRRAIPMATKRIFWRILMFYVITIFMVGLVVPSSNPLLLRSTGTAAQSPFVIAAKDAGIKVVPSIINAIVLTSAWSSGNANILGGPRILFALAKHGHAPKLFTRINRFGVPYVAISLFGLFMCLAYMTLSTSANIVFGWLQDLVAISTLTNWTTICITYLRFQYACKAQGIDRHTQLPWAAPFQPWSTWISLVFFIVIYLTNGYKIFIHGHWDEETFVSSYLNPPVIVALYFIYKYVKKTKLVPLTEAPIRDFLQLAEATPEPLPEPKRGLKKLNFLWE</sequence>
<evidence type="ECO:0000256" key="5">
    <source>
        <dbReference type="ARBA" id="ARBA00022989"/>
    </source>
</evidence>
<feature type="transmembrane region" description="Helical" evidence="7">
    <location>
        <begin position="497"/>
        <end position="513"/>
    </location>
</feature>
<feature type="domain" description="Amino acid permease/ SLC12A" evidence="8">
    <location>
        <begin position="56"/>
        <end position="517"/>
    </location>
</feature>
<evidence type="ECO:0000259" key="8">
    <source>
        <dbReference type="Pfam" id="PF00324"/>
    </source>
</evidence>
<feature type="transmembrane region" description="Helical" evidence="7">
    <location>
        <begin position="288"/>
        <end position="307"/>
    </location>
</feature>
<dbReference type="InterPro" id="IPR004841">
    <property type="entry name" value="AA-permease/SLC12A_dom"/>
</dbReference>
<gene>
    <name evidence="9" type="ORF">LTR84_008852</name>
</gene>
<evidence type="ECO:0000256" key="6">
    <source>
        <dbReference type="ARBA" id="ARBA00023136"/>
    </source>
</evidence>
<keyword evidence="5 7" id="KW-1133">Transmembrane helix</keyword>
<evidence type="ECO:0000256" key="7">
    <source>
        <dbReference type="SAM" id="Phobius"/>
    </source>
</evidence>
<evidence type="ECO:0000256" key="1">
    <source>
        <dbReference type="ARBA" id="ARBA00004141"/>
    </source>
</evidence>
<dbReference type="GO" id="GO:0015171">
    <property type="term" value="F:amino acid transmembrane transporter activity"/>
    <property type="evidence" value="ECO:0007669"/>
    <property type="project" value="TreeGrafter"/>
</dbReference>
<dbReference type="PANTHER" id="PTHR43341">
    <property type="entry name" value="AMINO ACID PERMEASE"/>
    <property type="match status" value="1"/>
</dbReference>
<protein>
    <recommendedName>
        <fullName evidence="8">Amino acid permease/ SLC12A domain-containing protein</fullName>
    </recommendedName>
</protein>
<dbReference type="GeneID" id="89977014"/>
<accession>A0AAV9MYD4</accession>
<reference evidence="9 10" key="1">
    <citation type="submission" date="2023-08" db="EMBL/GenBank/DDBJ databases">
        <title>Black Yeasts Isolated from many extreme environments.</title>
        <authorList>
            <person name="Coleine C."/>
            <person name="Stajich J.E."/>
            <person name="Selbmann L."/>
        </authorList>
    </citation>
    <scope>NUCLEOTIDE SEQUENCE [LARGE SCALE GENOMIC DNA]</scope>
    <source>
        <strain evidence="9 10">CCFEE 5792</strain>
    </source>
</reference>
<keyword evidence="4" id="KW-0029">Amino-acid transport</keyword>
<dbReference type="Gene3D" id="1.20.1740.10">
    <property type="entry name" value="Amino acid/polyamine transporter I"/>
    <property type="match status" value="1"/>
</dbReference>
<keyword evidence="6 7" id="KW-0472">Membrane</keyword>
<dbReference type="AlphaFoldDB" id="A0AAV9MYD4"/>
<keyword evidence="2" id="KW-0813">Transport</keyword>
<dbReference type="GO" id="GO:0016020">
    <property type="term" value="C:membrane"/>
    <property type="evidence" value="ECO:0007669"/>
    <property type="project" value="UniProtKB-SubCell"/>
</dbReference>
<evidence type="ECO:0000256" key="2">
    <source>
        <dbReference type="ARBA" id="ARBA00022448"/>
    </source>
</evidence>
<comment type="caution">
    <text evidence="9">The sequence shown here is derived from an EMBL/GenBank/DDBJ whole genome shotgun (WGS) entry which is preliminary data.</text>
</comment>